<evidence type="ECO:0000313" key="1">
    <source>
        <dbReference type="EMBL" id="JAH98494.1"/>
    </source>
</evidence>
<protein>
    <submittedName>
        <fullName evidence="1">Uncharacterized protein</fullName>
    </submittedName>
</protein>
<name>A0A0E9X7A9_ANGAN</name>
<reference evidence="1" key="2">
    <citation type="journal article" date="2015" name="Fish Shellfish Immunol.">
        <title>Early steps in the European eel (Anguilla anguilla)-Vibrio vulnificus interaction in the gills: Role of the RtxA13 toxin.</title>
        <authorList>
            <person name="Callol A."/>
            <person name="Pajuelo D."/>
            <person name="Ebbesson L."/>
            <person name="Teles M."/>
            <person name="MacKenzie S."/>
            <person name="Amaro C."/>
        </authorList>
    </citation>
    <scope>NUCLEOTIDE SEQUENCE</scope>
</reference>
<dbReference type="EMBL" id="GBXM01010083">
    <property type="protein sequence ID" value="JAH98494.1"/>
    <property type="molecule type" value="Transcribed_RNA"/>
</dbReference>
<organism evidence="1">
    <name type="scientific">Anguilla anguilla</name>
    <name type="common">European freshwater eel</name>
    <name type="synonym">Muraena anguilla</name>
    <dbReference type="NCBI Taxonomy" id="7936"/>
    <lineage>
        <taxon>Eukaryota</taxon>
        <taxon>Metazoa</taxon>
        <taxon>Chordata</taxon>
        <taxon>Craniata</taxon>
        <taxon>Vertebrata</taxon>
        <taxon>Euteleostomi</taxon>
        <taxon>Actinopterygii</taxon>
        <taxon>Neopterygii</taxon>
        <taxon>Teleostei</taxon>
        <taxon>Anguilliformes</taxon>
        <taxon>Anguillidae</taxon>
        <taxon>Anguilla</taxon>
    </lineage>
</organism>
<accession>A0A0E9X7A9</accession>
<proteinExistence type="predicted"/>
<sequence length="86" mass="9566">MSRLAAHLIRLTPPQEKSHLLAITGNPLRKSTKLITIKQMFNSVKPCVKSPYFPPSFRIPACGAGVLRSKGFTTVHMLLQHTEIIT</sequence>
<dbReference type="AlphaFoldDB" id="A0A0E9X7A9"/>
<reference evidence="1" key="1">
    <citation type="submission" date="2014-11" db="EMBL/GenBank/DDBJ databases">
        <authorList>
            <person name="Amaro Gonzalez C."/>
        </authorList>
    </citation>
    <scope>NUCLEOTIDE SEQUENCE</scope>
</reference>